<dbReference type="PANTHER" id="PTHR12542:SF96">
    <property type="entry name" value="EXOCYST COMPLEX COMPONENT EXO70B1"/>
    <property type="match status" value="1"/>
</dbReference>
<dbReference type="GO" id="GO:0000145">
    <property type="term" value="C:exocyst"/>
    <property type="evidence" value="ECO:0007669"/>
    <property type="project" value="InterPro"/>
</dbReference>
<dbReference type="Pfam" id="PF03081">
    <property type="entry name" value="Exo70_C"/>
    <property type="match status" value="1"/>
</dbReference>
<comment type="similarity">
    <text evidence="1 3">Belongs to the EXO70 family.</text>
</comment>
<dbReference type="GO" id="GO:0005546">
    <property type="term" value="F:phosphatidylinositol-4,5-bisphosphate binding"/>
    <property type="evidence" value="ECO:0007669"/>
    <property type="project" value="InterPro"/>
</dbReference>
<comment type="caution">
    <text evidence="5">The sequence shown here is derived from an EMBL/GenBank/DDBJ whole genome shotgun (WGS) entry which is preliminary data.</text>
</comment>
<organism evidence="5 6">
    <name type="scientific">Pisum sativum</name>
    <name type="common">Garden pea</name>
    <name type="synonym">Lathyrus oleraceus</name>
    <dbReference type="NCBI Taxonomy" id="3888"/>
    <lineage>
        <taxon>Eukaryota</taxon>
        <taxon>Viridiplantae</taxon>
        <taxon>Streptophyta</taxon>
        <taxon>Embryophyta</taxon>
        <taxon>Tracheophyta</taxon>
        <taxon>Spermatophyta</taxon>
        <taxon>Magnoliopsida</taxon>
        <taxon>eudicotyledons</taxon>
        <taxon>Gunneridae</taxon>
        <taxon>Pentapetalae</taxon>
        <taxon>rosids</taxon>
        <taxon>fabids</taxon>
        <taxon>Fabales</taxon>
        <taxon>Fabaceae</taxon>
        <taxon>Papilionoideae</taxon>
        <taxon>50 kb inversion clade</taxon>
        <taxon>NPAAA clade</taxon>
        <taxon>Hologalegina</taxon>
        <taxon>IRL clade</taxon>
        <taxon>Fabeae</taxon>
        <taxon>Lathyrus</taxon>
    </lineage>
</organism>
<reference evidence="5 6" key="1">
    <citation type="journal article" date="2022" name="Nat. Genet.">
        <title>Improved pea reference genome and pan-genome highlight genomic features and evolutionary characteristics.</title>
        <authorList>
            <person name="Yang T."/>
            <person name="Liu R."/>
            <person name="Luo Y."/>
            <person name="Hu S."/>
            <person name="Wang D."/>
            <person name="Wang C."/>
            <person name="Pandey M.K."/>
            <person name="Ge S."/>
            <person name="Xu Q."/>
            <person name="Li N."/>
            <person name="Li G."/>
            <person name="Huang Y."/>
            <person name="Saxena R.K."/>
            <person name="Ji Y."/>
            <person name="Li M."/>
            <person name="Yan X."/>
            <person name="He Y."/>
            <person name="Liu Y."/>
            <person name="Wang X."/>
            <person name="Xiang C."/>
            <person name="Varshney R.K."/>
            <person name="Ding H."/>
            <person name="Gao S."/>
            <person name="Zong X."/>
        </authorList>
    </citation>
    <scope>NUCLEOTIDE SEQUENCE [LARGE SCALE GENOMIC DNA]</scope>
    <source>
        <strain evidence="5 6">cv. Zhongwan 6</strain>
    </source>
</reference>
<dbReference type="AlphaFoldDB" id="A0A9D4YED8"/>
<evidence type="ECO:0000256" key="1">
    <source>
        <dbReference type="ARBA" id="ARBA00006756"/>
    </source>
</evidence>
<keyword evidence="6" id="KW-1185">Reference proteome</keyword>
<dbReference type="InterPro" id="IPR046364">
    <property type="entry name" value="Exo70_C"/>
</dbReference>
<dbReference type="InterPro" id="IPR016159">
    <property type="entry name" value="Cullin_repeat-like_dom_sf"/>
</dbReference>
<dbReference type="Proteomes" id="UP001058974">
    <property type="component" value="Chromosome 2"/>
</dbReference>
<dbReference type="Gene3D" id="1.20.1280.170">
    <property type="entry name" value="Exocyst complex component Exo70"/>
    <property type="match status" value="1"/>
</dbReference>
<keyword evidence="3" id="KW-0653">Protein transport</keyword>
<dbReference type="GO" id="GO:0006887">
    <property type="term" value="P:exocytosis"/>
    <property type="evidence" value="ECO:0007669"/>
    <property type="project" value="UniProtKB-KW"/>
</dbReference>
<comment type="function">
    <text evidence="3">Component of the exocyst complex.</text>
</comment>
<dbReference type="InterPro" id="IPR004140">
    <property type="entry name" value="Exo70"/>
</dbReference>
<evidence type="ECO:0000259" key="4">
    <source>
        <dbReference type="Pfam" id="PF03081"/>
    </source>
</evidence>
<proteinExistence type="inferred from homology"/>
<evidence type="ECO:0000256" key="3">
    <source>
        <dbReference type="RuleBase" id="RU365026"/>
    </source>
</evidence>
<sequence length="304" mass="35351">MFETLRDLTPKFESLFCDRYSVSLRNEANTVLKNLGEAIVGIFIELENRIRSDPVKAAVPGGRLHPVLRYVMNYLVLICDYWHTLEQVFEDYGHRLKEYHNLDDSVPSSSLLSLQMGQIMEVLDSNLEAKSKIYNEPALCCVFLMNSSRYILQKTKDNELGKLLSNDVIQNHEAKVLYNHEQYQKISWSKVLGFLKLDDNGIVPPNMVKKSMKKKLKLFNLLFEEICRVQSLWFVFDEQLREIVRVSIERNLLPAYENFIGRFESVLELGKYDHDKYVKYQMEDIVAKLDDLFQGSSGSTKAQN</sequence>
<accession>A0A9D4YED8</accession>
<dbReference type="EMBL" id="JAMSHJ010000002">
    <property type="protein sequence ID" value="KAI5435031.1"/>
    <property type="molecule type" value="Genomic_DNA"/>
</dbReference>
<gene>
    <name evidence="5" type="ORF">KIW84_021749</name>
</gene>
<evidence type="ECO:0000313" key="5">
    <source>
        <dbReference type="EMBL" id="KAI5435031.1"/>
    </source>
</evidence>
<name>A0A9D4YED8_PEA</name>
<evidence type="ECO:0000256" key="2">
    <source>
        <dbReference type="ARBA" id="ARBA00022448"/>
    </source>
</evidence>
<keyword evidence="2 3" id="KW-0813">Transport</keyword>
<dbReference type="Gramene" id="Psat02G0174900-T1">
    <property type="protein sequence ID" value="KAI5435031.1"/>
    <property type="gene ID" value="KIW84_021749"/>
</dbReference>
<protein>
    <recommendedName>
        <fullName evidence="3">Exocyst subunit Exo70 family protein</fullName>
    </recommendedName>
</protein>
<dbReference type="GO" id="GO:0015031">
    <property type="term" value="P:protein transport"/>
    <property type="evidence" value="ECO:0007669"/>
    <property type="project" value="UniProtKB-KW"/>
</dbReference>
<dbReference type="PANTHER" id="PTHR12542">
    <property type="entry name" value="EXOCYST COMPLEX PROTEIN EXO70"/>
    <property type="match status" value="1"/>
</dbReference>
<feature type="domain" description="Exocyst complex subunit Exo70 C-terminal" evidence="4">
    <location>
        <begin position="1"/>
        <end position="291"/>
    </location>
</feature>
<keyword evidence="3" id="KW-0268">Exocytosis</keyword>
<evidence type="ECO:0000313" key="6">
    <source>
        <dbReference type="Proteomes" id="UP001058974"/>
    </source>
</evidence>
<dbReference type="SUPFAM" id="SSF74788">
    <property type="entry name" value="Cullin repeat-like"/>
    <property type="match status" value="1"/>
</dbReference>